<dbReference type="Proteomes" id="UP000076532">
    <property type="component" value="Unassembled WGS sequence"/>
</dbReference>
<dbReference type="AlphaFoldDB" id="A0A166JFF4"/>
<name>A0A166JFF4_9AGAM</name>
<gene>
    <name evidence="1" type="ORF">FIBSPDRAFT_861240</name>
</gene>
<reference evidence="1 2" key="1">
    <citation type="journal article" date="2016" name="Mol. Biol. Evol.">
        <title>Comparative Genomics of Early-Diverging Mushroom-Forming Fungi Provides Insights into the Origins of Lignocellulose Decay Capabilities.</title>
        <authorList>
            <person name="Nagy L.G."/>
            <person name="Riley R."/>
            <person name="Tritt A."/>
            <person name="Adam C."/>
            <person name="Daum C."/>
            <person name="Floudas D."/>
            <person name="Sun H."/>
            <person name="Yadav J.S."/>
            <person name="Pangilinan J."/>
            <person name="Larsson K.H."/>
            <person name="Matsuura K."/>
            <person name="Barry K."/>
            <person name="Labutti K."/>
            <person name="Kuo R."/>
            <person name="Ohm R.A."/>
            <person name="Bhattacharya S.S."/>
            <person name="Shirouzu T."/>
            <person name="Yoshinaga Y."/>
            <person name="Martin F.M."/>
            <person name="Grigoriev I.V."/>
            <person name="Hibbett D.S."/>
        </authorList>
    </citation>
    <scope>NUCLEOTIDE SEQUENCE [LARGE SCALE GENOMIC DNA]</scope>
    <source>
        <strain evidence="1 2">CBS 109695</strain>
    </source>
</reference>
<evidence type="ECO:0000313" key="1">
    <source>
        <dbReference type="EMBL" id="KZP20804.1"/>
    </source>
</evidence>
<keyword evidence="2" id="KW-1185">Reference proteome</keyword>
<accession>A0A166JFF4</accession>
<protein>
    <submittedName>
        <fullName evidence="1">Uncharacterized protein</fullName>
    </submittedName>
</protein>
<organism evidence="1 2">
    <name type="scientific">Athelia psychrophila</name>
    <dbReference type="NCBI Taxonomy" id="1759441"/>
    <lineage>
        <taxon>Eukaryota</taxon>
        <taxon>Fungi</taxon>
        <taxon>Dikarya</taxon>
        <taxon>Basidiomycota</taxon>
        <taxon>Agaricomycotina</taxon>
        <taxon>Agaricomycetes</taxon>
        <taxon>Agaricomycetidae</taxon>
        <taxon>Atheliales</taxon>
        <taxon>Atheliaceae</taxon>
        <taxon>Athelia</taxon>
    </lineage>
</organism>
<evidence type="ECO:0000313" key="2">
    <source>
        <dbReference type="Proteomes" id="UP000076532"/>
    </source>
</evidence>
<proteinExistence type="predicted"/>
<sequence>MPAMPTTGDFVVGDFMFCEHGNEYCHDCPRDFRPGNNPSDWLEISEQLRNLPEEQQERVLERLDDDVRVPLRVYNFGIDTSRSKDGDPIFSCLKHSIDDCEDCFDFPKHILQSVGIKA</sequence>
<dbReference type="EMBL" id="KV417552">
    <property type="protein sequence ID" value="KZP20804.1"/>
    <property type="molecule type" value="Genomic_DNA"/>
</dbReference>